<proteinExistence type="predicted"/>
<protein>
    <submittedName>
        <fullName evidence="3">Uncharacterized protein</fullName>
    </submittedName>
</protein>
<accession>A0ABQ7QAY2</accession>
<evidence type="ECO:0000313" key="4">
    <source>
        <dbReference type="Proteomes" id="UP000823941"/>
    </source>
</evidence>
<keyword evidence="4" id="KW-1185">Reference proteome</keyword>
<sequence>MCYLCTFHCLPILKTNTFFGSRLRLLCLLIGYLQIIIPILLAILVFVAKWQKMFIYLVWHFSSIFMNVILIIGVHLDFAFVCQWYYIFYMVRAVMSLGAFVYSWVDLNVRGILIFGVYLVFDCLVVIVVRSHFFHLRDKKLSARAAEQAVREAQQASRRNKKKSRRKHGASSVGSDKDPQIANVGVSQPPAPGGPSAPTAPATPTAPSAPSDLTATRPSAQNAPQPKPTDNNVGKPAK</sequence>
<feature type="transmembrane region" description="Helical" evidence="2">
    <location>
        <begin position="53"/>
        <end position="74"/>
    </location>
</feature>
<feature type="transmembrane region" description="Helical" evidence="2">
    <location>
        <begin position="86"/>
        <end position="105"/>
    </location>
</feature>
<feature type="region of interest" description="Disordered" evidence="1">
    <location>
        <begin position="149"/>
        <end position="238"/>
    </location>
</feature>
<dbReference type="Proteomes" id="UP000823941">
    <property type="component" value="Chromosome 18"/>
</dbReference>
<evidence type="ECO:0000313" key="3">
    <source>
        <dbReference type="EMBL" id="KAG7302381.1"/>
    </source>
</evidence>
<feature type="transmembrane region" description="Helical" evidence="2">
    <location>
        <begin position="111"/>
        <end position="129"/>
    </location>
</feature>
<gene>
    <name evidence="3" type="ORF">JYU34_013896</name>
</gene>
<keyword evidence="2" id="KW-0812">Transmembrane</keyword>
<keyword evidence="2" id="KW-0472">Membrane</keyword>
<reference evidence="3 4" key="1">
    <citation type="submission" date="2021-06" db="EMBL/GenBank/DDBJ databases">
        <title>A haploid diamondback moth (Plutella xylostella L.) genome assembly resolves 31 chromosomes and identifies a diamide resistance mutation.</title>
        <authorList>
            <person name="Ward C.M."/>
            <person name="Perry K.D."/>
            <person name="Baker G."/>
            <person name="Powis K."/>
            <person name="Heckel D.G."/>
            <person name="Baxter S.W."/>
        </authorList>
    </citation>
    <scope>NUCLEOTIDE SEQUENCE [LARGE SCALE GENOMIC DNA]</scope>
    <source>
        <strain evidence="3 4">LV</strain>
        <tissue evidence="3">Single pupa</tissue>
    </source>
</reference>
<dbReference type="EMBL" id="JAHIBW010000018">
    <property type="protein sequence ID" value="KAG7302381.1"/>
    <property type="molecule type" value="Genomic_DNA"/>
</dbReference>
<name>A0ABQ7QAY2_PLUXY</name>
<keyword evidence="2" id="KW-1133">Transmembrane helix</keyword>
<feature type="compositionally biased region" description="Low complexity" evidence="1">
    <location>
        <begin position="196"/>
        <end position="211"/>
    </location>
</feature>
<comment type="caution">
    <text evidence="3">The sequence shown here is derived from an EMBL/GenBank/DDBJ whole genome shotgun (WGS) entry which is preliminary data.</text>
</comment>
<organism evidence="3 4">
    <name type="scientific">Plutella xylostella</name>
    <name type="common">Diamondback moth</name>
    <name type="synonym">Plutella maculipennis</name>
    <dbReference type="NCBI Taxonomy" id="51655"/>
    <lineage>
        <taxon>Eukaryota</taxon>
        <taxon>Metazoa</taxon>
        <taxon>Ecdysozoa</taxon>
        <taxon>Arthropoda</taxon>
        <taxon>Hexapoda</taxon>
        <taxon>Insecta</taxon>
        <taxon>Pterygota</taxon>
        <taxon>Neoptera</taxon>
        <taxon>Endopterygota</taxon>
        <taxon>Lepidoptera</taxon>
        <taxon>Glossata</taxon>
        <taxon>Ditrysia</taxon>
        <taxon>Yponomeutoidea</taxon>
        <taxon>Plutellidae</taxon>
        <taxon>Plutella</taxon>
    </lineage>
</organism>
<evidence type="ECO:0000256" key="2">
    <source>
        <dbReference type="SAM" id="Phobius"/>
    </source>
</evidence>
<feature type="compositionally biased region" description="Polar residues" evidence="1">
    <location>
        <begin position="213"/>
        <end position="232"/>
    </location>
</feature>
<feature type="transmembrane region" description="Helical" evidence="2">
    <location>
        <begin position="23"/>
        <end position="47"/>
    </location>
</feature>
<feature type="compositionally biased region" description="Basic residues" evidence="1">
    <location>
        <begin position="158"/>
        <end position="169"/>
    </location>
</feature>
<evidence type="ECO:0000256" key="1">
    <source>
        <dbReference type="SAM" id="MobiDB-lite"/>
    </source>
</evidence>